<dbReference type="PANTHER" id="PTHR46268:SF6">
    <property type="entry name" value="UNIVERSAL STRESS PROTEIN UP12"/>
    <property type="match status" value="1"/>
</dbReference>
<dbReference type="SUPFAM" id="SSF52402">
    <property type="entry name" value="Adenine nucleotide alpha hydrolases-like"/>
    <property type="match status" value="2"/>
</dbReference>
<protein>
    <submittedName>
        <fullName evidence="3">Universal stress protein</fullName>
    </submittedName>
</protein>
<evidence type="ECO:0000313" key="3">
    <source>
        <dbReference type="EMBL" id="MFE9223870.1"/>
    </source>
</evidence>
<reference evidence="3 4" key="1">
    <citation type="submission" date="2024-10" db="EMBL/GenBank/DDBJ databases">
        <title>The Natural Products Discovery Center: Release of the First 8490 Sequenced Strains for Exploring Actinobacteria Biosynthetic Diversity.</title>
        <authorList>
            <person name="Kalkreuter E."/>
            <person name="Kautsar S.A."/>
            <person name="Yang D."/>
            <person name="Bader C.D."/>
            <person name="Teijaro C.N."/>
            <person name="Fluegel L."/>
            <person name="Davis C.M."/>
            <person name="Simpson J.R."/>
            <person name="Lauterbach L."/>
            <person name="Steele A.D."/>
            <person name="Gui C."/>
            <person name="Meng S."/>
            <person name="Li G."/>
            <person name="Viehrig K."/>
            <person name="Ye F."/>
            <person name="Su P."/>
            <person name="Kiefer A.F."/>
            <person name="Nichols A."/>
            <person name="Cepeda A.J."/>
            <person name="Yan W."/>
            <person name="Fan B."/>
            <person name="Jiang Y."/>
            <person name="Adhikari A."/>
            <person name="Zheng C.-J."/>
            <person name="Schuster L."/>
            <person name="Cowan T.M."/>
            <person name="Smanski M.J."/>
            <person name="Chevrette M.G."/>
            <person name="De Carvalho L.P.S."/>
            <person name="Shen B."/>
        </authorList>
    </citation>
    <scope>NUCLEOTIDE SEQUENCE [LARGE SCALE GENOMIC DNA]</scope>
    <source>
        <strain evidence="3 4">NPDC007066</strain>
    </source>
</reference>
<organism evidence="3 4">
    <name type="scientific">Streptomyces massasporeus</name>
    <dbReference type="NCBI Taxonomy" id="67324"/>
    <lineage>
        <taxon>Bacteria</taxon>
        <taxon>Bacillati</taxon>
        <taxon>Actinomycetota</taxon>
        <taxon>Actinomycetes</taxon>
        <taxon>Kitasatosporales</taxon>
        <taxon>Streptomycetaceae</taxon>
        <taxon>Streptomyces</taxon>
    </lineage>
</organism>
<dbReference type="RefSeq" id="WP_358277272.1">
    <property type="nucleotide sequence ID" value="NZ_JBEYGJ010000001.1"/>
</dbReference>
<feature type="domain" description="UspA" evidence="2">
    <location>
        <begin position="114"/>
        <end position="248"/>
    </location>
</feature>
<dbReference type="InterPro" id="IPR014729">
    <property type="entry name" value="Rossmann-like_a/b/a_fold"/>
</dbReference>
<dbReference type="PANTHER" id="PTHR46268">
    <property type="entry name" value="STRESS RESPONSE PROTEIN NHAX"/>
    <property type="match status" value="1"/>
</dbReference>
<dbReference type="EMBL" id="JBIAFP010000002">
    <property type="protein sequence ID" value="MFE9223870.1"/>
    <property type="molecule type" value="Genomic_DNA"/>
</dbReference>
<keyword evidence="4" id="KW-1185">Reference proteome</keyword>
<comment type="caution">
    <text evidence="3">The sequence shown here is derived from an EMBL/GenBank/DDBJ whole genome shotgun (WGS) entry which is preliminary data.</text>
</comment>
<feature type="domain" description="UspA" evidence="2">
    <location>
        <begin position="8"/>
        <end position="88"/>
    </location>
</feature>
<gene>
    <name evidence="3" type="ORF">ACFYM3_04365</name>
</gene>
<dbReference type="Pfam" id="PF00582">
    <property type="entry name" value="Usp"/>
    <property type="match status" value="2"/>
</dbReference>
<evidence type="ECO:0000259" key="2">
    <source>
        <dbReference type="Pfam" id="PF00582"/>
    </source>
</evidence>
<dbReference type="Gene3D" id="3.40.50.620">
    <property type="entry name" value="HUPs"/>
    <property type="match status" value="2"/>
</dbReference>
<dbReference type="InterPro" id="IPR006015">
    <property type="entry name" value="Universal_stress_UspA"/>
</dbReference>
<accession>A0ABW6L5V2</accession>
<dbReference type="InterPro" id="IPR006016">
    <property type="entry name" value="UspA"/>
</dbReference>
<name>A0ABW6L5V2_9ACTN</name>
<evidence type="ECO:0000313" key="4">
    <source>
        <dbReference type="Proteomes" id="UP001601288"/>
    </source>
</evidence>
<dbReference type="PRINTS" id="PR01438">
    <property type="entry name" value="UNVRSLSTRESS"/>
</dbReference>
<comment type="similarity">
    <text evidence="1">Belongs to the universal stress protein A family.</text>
</comment>
<proteinExistence type="inferred from homology"/>
<sequence>MPPRDLQRASAQHLLAEARTRVGEARPGLRVETEEVSGLPVPALLKAAEAAELLVLGSRGLSKAAGFLLGSVSQAVLASCERPVVLVRAAEHGEDDALPEPSDHEADTATGGRDVVLGLDLNRPHDAVIDFAFDAASRRAAPLRVVHGWTLPPYYYGGALMPDLNAGMAEQVRRELSAVLRPWQERYPAVEVRAQATVGSAGRHLVDASHDAALVVVGRQIRRSAVGAHIGPVTQALLHHAVAPVAVISHD</sequence>
<dbReference type="Proteomes" id="UP001601288">
    <property type="component" value="Unassembled WGS sequence"/>
</dbReference>
<evidence type="ECO:0000256" key="1">
    <source>
        <dbReference type="ARBA" id="ARBA00008791"/>
    </source>
</evidence>